<comment type="subcellular location">
    <subcellularLocation>
        <location evidence="1">Cell membrane</location>
        <topology evidence="1">Multi-pass membrane protein</topology>
    </subcellularLocation>
</comment>
<dbReference type="AlphaFoldDB" id="A0A2S2Q0X2"/>
<organism evidence="11">
    <name type="scientific">Sipha flava</name>
    <name type="common">yellow sugarcane aphid</name>
    <dbReference type="NCBI Taxonomy" id="143950"/>
    <lineage>
        <taxon>Eukaryota</taxon>
        <taxon>Metazoa</taxon>
        <taxon>Ecdysozoa</taxon>
        <taxon>Arthropoda</taxon>
        <taxon>Hexapoda</taxon>
        <taxon>Insecta</taxon>
        <taxon>Pterygota</taxon>
        <taxon>Neoptera</taxon>
        <taxon>Paraneoptera</taxon>
        <taxon>Hemiptera</taxon>
        <taxon>Sternorrhyncha</taxon>
        <taxon>Aphidomorpha</taxon>
        <taxon>Aphidoidea</taxon>
        <taxon>Aphididae</taxon>
        <taxon>Sipha</taxon>
    </lineage>
</organism>
<feature type="transmembrane region" description="Helical" evidence="9">
    <location>
        <begin position="243"/>
        <end position="262"/>
    </location>
</feature>
<feature type="transmembrane region" description="Helical" evidence="9">
    <location>
        <begin position="571"/>
        <end position="593"/>
    </location>
</feature>
<feature type="domain" description="Kazal-like" evidence="10">
    <location>
        <begin position="412"/>
        <end position="465"/>
    </location>
</feature>
<keyword evidence="4 9" id="KW-0812">Transmembrane</keyword>
<feature type="transmembrane region" description="Helical" evidence="9">
    <location>
        <begin position="524"/>
        <end position="546"/>
    </location>
</feature>
<evidence type="ECO:0000256" key="1">
    <source>
        <dbReference type="ARBA" id="ARBA00004651"/>
    </source>
</evidence>
<evidence type="ECO:0000313" key="11">
    <source>
        <dbReference type="EMBL" id="MBY70802.1"/>
    </source>
</evidence>
<evidence type="ECO:0000259" key="10">
    <source>
        <dbReference type="PROSITE" id="PS51465"/>
    </source>
</evidence>
<evidence type="ECO:0000256" key="2">
    <source>
        <dbReference type="ARBA" id="ARBA00009657"/>
    </source>
</evidence>
<feature type="transmembrane region" description="Helical" evidence="9">
    <location>
        <begin position="208"/>
        <end position="231"/>
    </location>
</feature>
<feature type="transmembrane region" description="Helical" evidence="9">
    <location>
        <begin position="173"/>
        <end position="196"/>
    </location>
</feature>
<dbReference type="OrthoDB" id="5062115at2759"/>
<feature type="transmembrane region" description="Helical" evidence="9">
    <location>
        <begin position="492"/>
        <end position="512"/>
    </location>
</feature>
<keyword evidence="5 9" id="KW-1133">Transmembrane helix</keyword>
<keyword evidence="7" id="KW-1015">Disulfide bond</keyword>
<dbReference type="PANTHER" id="PTHR11388">
    <property type="entry name" value="ORGANIC ANION TRANSPORTER"/>
    <property type="match status" value="1"/>
</dbReference>
<feature type="transmembrane region" description="Helical" evidence="9">
    <location>
        <begin position="300"/>
        <end position="320"/>
    </location>
</feature>
<dbReference type="GO" id="GO:0015347">
    <property type="term" value="F:sodium-independent organic anion transmembrane transporter activity"/>
    <property type="evidence" value="ECO:0007669"/>
    <property type="project" value="TreeGrafter"/>
</dbReference>
<accession>A0A2S2Q0X2</accession>
<feature type="region of interest" description="Disordered" evidence="8">
    <location>
        <begin position="615"/>
        <end position="682"/>
    </location>
</feature>
<feature type="transmembrane region" description="Helical" evidence="9">
    <location>
        <begin position="81"/>
        <end position="99"/>
    </location>
</feature>
<dbReference type="SUPFAM" id="SSF103473">
    <property type="entry name" value="MFS general substrate transporter"/>
    <property type="match status" value="1"/>
</dbReference>
<evidence type="ECO:0000256" key="5">
    <source>
        <dbReference type="ARBA" id="ARBA00022989"/>
    </source>
</evidence>
<protein>
    <submittedName>
        <fullName evidence="11">Solute carrier organic anion transporter family member 2A1</fullName>
    </submittedName>
</protein>
<dbReference type="InterPro" id="IPR036259">
    <property type="entry name" value="MFS_trans_sf"/>
</dbReference>
<dbReference type="PANTHER" id="PTHR11388:SF158">
    <property type="entry name" value="ORGANIC ANION TRANSPORTING POLYPEPTIDE 33EB"/>
    <property type="match status" value="1"/>
</dbReference>
<reference evidence="11" key="1">
    <citation type="submission" date="2018-04" db="EMBL/GenBank/DDBJ databases">
        <title>Transcriptome assembly of Sipha flava.</title>
        <authorList>
            <person name="Scully E.D."/>
            <person name="Geib S.M."/>
            <person name="Palmer N.A."/>
            <person name="Koch K."/>
            <person name="Bradshaw J."/>
            <person name="Heng-Moss T."/>
            <person name="Sarath G."/>
        </authorList>
    </citation>
    <scope>NUCLEOTIDE SEQUENCE</scope>
</reference>
<sequence length="682" mass="75517">MNNNNPYGRPTVQPHIEDLPSDCGLQWLGYSLCRSWIRCATAGKYLTTLTLFVFFQTASQRYFFSTLQSKNYNIPTDTSNWLWLLSGFVHLTFSTFIGYRGGKRNKSSWIAFFGIIQGILAVLLAIINASDHYSFQKPSALVLATSETPLCDSIHGAHLQESYVPFHLVKTTVLFLLQVSMSLGSTALLALGLGLLDESVVPTKVPACIGVVIGSSLLGLQTGLMVGKFAFNVNVGSNFTGDIVWLVIGLILIVVSFIVALFPNRLVTSQVSTLIRNSPIYRNNRYDFRSTLGRIFSNKLILSNIAAIAFVYTVLINMLYEEPNYMESVFFVPKHTTDATDQNTIIIDFLRYPLAAVCVFLSGVLICIAQPRATLIAAWNIGIICVVTILVFTSMFLRCSKLRVHNQIMSKTELNEVCNKDCNCPENLPFEPVCSSNSHIVYYSPCHAGCRTQDLYSRQEYVGCACVPTDSASKRACYDHNCHQMNVGYQSISVLIFSLLGTCIVGTIILLLRSVEPDDRSTALGFAVTFICLVGHVPGKIVYIFIGHFTCILFDHNDQCRLNGAVTFSTYLNLFNICILMSAAALYSCVCLMSRPMQPYGTMDSAKKFIVSSVSSPLSPLTPPGFEERPPTPTRRPPKRRPSDLTFSESSTNIDFTRHTDDYSPRSPGTTLREGGVLTTLL</sequence>
<dbReference type="InterPro" id="IPR002350">
    <property type="entry name" value="Kazal_dom"/>
</dbReference>
<name>A0A2S2Q0X2_9HEMI</name>
<feature type="transmembrane region" description="Helical" evidence="9">
    <location>
        <begin position="349"/>
        <end position="369"/>
    </location>
</feature>
<dbReference type="InterPro" id="IPR004156">
    <property type="entry name" value="OATP"/>
</dbReference>
<feature type="transmembrane region" description="Helical" evidence="9">
    <location>
        <begin position="376"/>
        <end position="397"/>
    </location>
</feature>
<keyword evidence="3" id="KW-1003">Cell membrane</keyword>
<evidence type="ECO:0000256" key="6">
    <source>
        <dbReference type="ARBA" id="ARBA00023136"/>
    </source>
</evidence>
<evidence type="ECO:0000256" key="8">
    <source>
        <dbReference type="SAM" id="MobiDB-lite"/>
    </source>
</evidence>
<gene>
    <name evidence="11" type="primary">Slco2a1</name>
    <name evidence="11" type="ORF">g.109998</name>
</gene>
<evidence type="ECO:0000256" key="3">
    <source>
        <dbReference type="ARBA" id="ARBA00022475"/>
    </source>
</evidence>
<proteinExistence type="inferred from homology"/>
<dbReference type="GO" id="GO:0043252">
    <property type="term" value="P:sodium-independent organic anion transport"/>
    <property type="evidence" value="ECO:0007669"/>
    <property type="project" value="TreeGrafter"/>
</dbReference>
<dbReference type="Pfam" id="PF03137">
    <property type="entry name" value="OATP"/>
    <property type="match status" value="1"/>
</dbReference>
<evidence type="ECO:0000256" key="9">
    <source>
        <dbReference type="SAM" id="Phobius"/>
    </source>
</evidence>
<comment type="similarity">
    <text evidence="2">Belongs to the organo anion transporter (TC 2.A.60) family.</text>
</comment>
<feature type="compositionally biased region" description="Polar residues" evidence="8">
    <location>
        <begin position="645"/>
        <end position="655"/>
    </location>
</feature>
<keyword evidence="6 9" id="KW-0472">Membrane</keyword>
<evidence type="ECO:0000256" key="4">
    <source>
        <dbReference type="ARBA" id="ARBA00022692"/>
    </source>
</evidence>
<dbReference type="PROSITE" id="PS51465">
    <property type="entry name" value="KAZAL_2"/>
    <property type="match status" value="1"/>
</dbReference>
<dbReference type="EMBL" id="GGMS01001599">
    <property type="protein sequence ID" value="MBY70802.1"/>
    <property type="molecule type" value="Transcribed_RNA"/>
</dbReference>
<dbReference type="GO" id="GO:0016323">
    <property type="term" value="C:basolateral plasma membrane"/>
    <property type="evidence" value="ECO:0007669"/>
    <property type="project" value="TreeGrafter"/>
</dbReference>
<feature type="transmembrane region" description="Helical" evidence="9">
    <location>
        <begin position="111"/>
        <end position="129"/>
    </location>
</feature>
<evidence type="ECO:0000256" key="7">
    <source>
        <dbReference type="ARBA" id="ARBA00023157"/>
    </source>
</evidence>